<dbReference type="AlphaFoldDB" id="A0A7L6BJL7"/>
<reference evidence="1 2" key="1">
    <citation type="submission" date="2020-07" db="EMBL/GenBank/DDBJ databases">
        <title>Genome sequence of Lactobacillus reuteri CNEI-KCA3 isolated from the faeces of a reared-broiler chicken, South-East Nigeria, reveals presence of CRISPR arrays.</title>
        <authorList>
            <person name="Anukam K.C."/>
            <person name="Ibezim C.N."/>
            <person name="BeecK W.V."/>
            <person name="Allonsius C."/>
            <person name="Broek M.D."/>
            <person name="Tuyaerts I."/>
            <person name="Attama A."/>
            <person name="Esimone C.O."/>
            <person name="Lebeer S."/>
        </authorList>
    </citation>
    <scope>NUCLEOTIDE SEQUENCE [LARGE SCALE GENOMIC DNA]</scope>
    <source>
        <strain evidence="1 2">CNEI-KCA3</strain>
    </source>
</reference>
<dbReference type="Proteomes" id="UP000510868">
    <property type="component" value="Chromosome"/>
</dbReference>
<dbReference type="RefSeq" id="WP_181462678.1">
    <property type="nucleotide sequence ID" value="NZ_CP059275.1"/>
</dbReference>
<protein>
    <submittedName>
        <fullName evidence="1">Uncharacterized protein</fullName>
    </submittedName>
</protein>
<evidence type="ECO:0000313" key="1">
    <source>
        <dbReference type="EMBL" id="QLQ62054.1"/>
    </source>
</evidence>
<accession>A0A7L6BJL7</accession>
<name>A0A7L6BJL7_LIMRT</name>
<sequence length="97" mass="10480">MALRKTKSMSLTGESVINGTTVVRMTASLSTTGGTDSINQYVQNVDLYNANKHDVRKDISEFQDYVYEQQDAIDAEVAADKEAAKATGATDTDKEAA</sequence>
<dbReference type="EMBL" id="CP059275">
    <property type="protein sequence ID" value="QLQ62054.1"/>
    <property type="molecule type" value="Genomic_DNA"/>
</dbReference>
<gene>
    <name evidence="1" type="ORF">HHK02_01640</name>
</gene>
<evidence type="ECO:0000313" key="2">
    <source>
        <dbReference type="Proteomes" id="UP000510868"/>
    </source>
</evidence>
<proteinExistence type="predicted"/>
<organism evidence="1 2">
    <name type="scientific">Limosilactobacillus reuteri</name>
    <name type="common">Lactobacillus reuteri</name>
    <dbReference type="NCBI Taxonomy" id="1598"/>
    <lineage>
        <taxon>Bacteria</taxon>
        <taxon>Bacillati</taxon>
        <taxon>Bacillota</taxon>
        <taxon>Bacilli</taxon>
        <taxon>Lactobacillales</taxon>
        <taxon>Lactobacillaceae</taxon>
        <taxon>Limosilactobacillus</taxon>
    </lineage>
</organism>